<dbReference type="RefSeq" id="WP_025411365.1">
    <property type="nucleotide sequence ID" value="NZ_CP007128.1"/>
</dbReference>
<keyword evidence="11" id="KW-0315">Glutamine amidotransferase</keyword>
<dbReference type="Pfam" id="PF01645">
    <property type="entry name" value="Glu_synthase"/>
    <property type="match status" value="1"/>
</dbReference>
<dbReference type="FunCoup" id="W0RHS9">
    <property type="interactions" value="507"/>
</dbReference>
<dbReference type="CDD" id="cd00982">
    <property type="entry name" value="gltB_C"/>
    <property type="match status" value="1"/>
</dbReference>
<sequence>MTGLPERQGLYDPRFEHDACGIGFVAHVGGVASHDVVAQALRLLGNMAHRGGAGCDPCTGDGAGVLLQLPHALLAASMEPHGVTLPAPGRYGVGMLFLPQDEAERHACELVLEQVVAEEGCAVLGWRDVPCAAEHIGDVARRSAPVIRQVFVDARRHLGRRAFERRLYIIRRQVENALGARGGFYVASLSSRTVVYKGLVTPAQLPLFYTDLADPRLASALALVHSRFSTNTFPTWARAHPYRFLCHNGEINTLRGNQNWMRVREGNMRPGRFGDDLQKLYPLVGEDQSDSACVDNVLEFLVQGGRSLPHAMMMLVPEAWEGNRQMDLDRRGFYEFHSAMMEAWDGPAAIAFTDGRRIGATLDRNGLRPGRWLVTDDDVVVLASEAGALDVPPQRVKQQGRLQPGRMFLVDTGAGRVITDDEIKRRVASRRPYRAWVATNRVGIDELPEPLALPQPDAAALRERQAAFGYTAEELRMVLAPMATSGEEPTGSMGSDTPLAVLSERPQLLFRYFRQLFAQVTNPPIDPIREQLVMSLATNIGPRANLHGEHPAQARRVRVKGPVLTNAQLDKIANIVDHRFRAKTLRMLFPASGGARALAQAVEALCRQAAQAIREGHTLLILSDRGVSADWAPIPSLLATSAVHHHLIREKLRTEAGLIVQTGEAREVAHFALLIGYGAGTVNPYLAFETLTDLARGGQLPEGLDEAAAHAKYIKAVEKGLLKILSKMGISTVQSYCGAQIFEALGLGPRLVERHFTGTPSRIGGIEMPEVAEETLRRHAAAFGQLDTPMLEPGGEYHWRVQGEHHHWNPRTVAALQHAATERSAEKYERFAELANAEAARTTVRGLLDFAEREPVPLDDVEPAANIVRRFVTGAMSFGSLSKEAHEMLAHAMNRIGGRSNSGEGGEEPERYGTERNSAIKQVASARFGVTAEYLVNARELQIKIAQGAKPGEGGQLPGHKVDATIARTRYATPGVTLISPPPHHDIYSIEDLAQLVFDLKNVNPRAAVSVKLVAEVGVGTVAAGVAKARADLIVISGDSGGTGASPLSSIKHAGIPWELGLAEAHQTLVLNDLRGRVRLQTDGQLKTGRDVVVAALLGAEEFGFATAPLVVGGCVMMRKCHLNTCPVGIATQDPVLRAKFKGQPDHVVEYFFFVAEEARRIMARLGFRRMDDMIGRTDALRPADLDDHWKARTLDLSPLLFQPAVAPDAARRYACESVDLLVGALDHELIAAAGPALESRAPVRASFDIRNRDRSVGAMLSGEIARRLGGAGLPADTIRFHFTGSAGQSFGAFCASGVTLVLDGEANDHVGKGLSGGRLVVRAPSDAGFDPATATLVGNVALYGATGGELYVAGGAGERFAVRNSGAVAVVEGVGDHGCEYMTGGVVVVLGGTGRNFAAGMSGGVAFVLDDDGTLAGRCNLALVELEPAARKSDLALVRRLVRQHLRHTGSQRARRILQDWDAVSARFVRVMPTEYRRVLEQREREAREGRERERRARTAEHEALGAAAAEQRQTRRSGDGRPERLPDHPTGGAAAAAGGRADHHVAGVLRAGVG</sequence>
<evidence type="ECO:0000256" key="17">
    <source>
        <dbReference type="ARBA" id="ARBA00037898"/>
    </source>
</evidence>
<organism evidence="23 24">
    <name type="scientific">Gemmatirosa kalamazoonensis</name>
    <dbReference type="NCBI Taxonomy" id="861299"/>
    <lineage>
        <taxon>Bacteria</taxon>
        <taxon>Pseudomonadati</taxon>
        <taxon>Gemmatimonadota</taxon>
        <taxon>Gemmatimonadia</taxon>
        <taxon>Gemmatimonadales</taxon>
        <taxon>Gemmatimonadaceae</taxon>
        <taxon>Gemmatirosa</taxon>
    </lineage>
</organism>
<dbReference type="GO" id="GO:0019676">
    <property type="term" value="P:ammonia assimilation cycle"/>
    <property type="evidence" value="ECO:0007669"/>
    <property type="project" value="TreeGrafter"/>
</dbReference>
<dbReference type="eggNOG" id="COG0067">
    <property type="taxonomic scope" value="Bacteria"/>
</dbReference>
<dbReference type="InterPro" id="IPR002489">
    <property type="entry name" value="Glu_synth_asu_C"/>
</dbReference>
<evidence type="ECO:0000256" key="8">
    <source>
        <dbReference type="ARBA" id="ARBA00022643"/>
    </source>
</evidence>
<dbReference type="Pfam" id="PF01493">
    <property type="entry name" value="GXGXG"/>
    <property type="match status" value="1"/>
</dbReference>
<dbReference type="SUPFAM" id="SSF69336">
    <property type="entry name" value="Alpha subunit of glutamate synthase, C-terminal domain"/>
    <property type="match status" value="1"/>
</dbReference>
<dbReference type="SUPFAM" id="SSF51395">
    <property type="entry name" value="FMN-linked oxidoreductases"/>
    <property type="match status" value="1"/>
</dbReference>
<dbReference type="FunFam" id="3.60.20.10:FF:000001">
    <property type="entry name" value="Glutamate synthase, large subunit"/>
    <property type="match status" value="1"/>
</dbReference>
<evidence type="ECO:0000256" key="20">
    <source>
        <dbReference type="ARBA" id="ARBA00079921"/>
    </source>
</evidence>
<evidence type="ECO:0000256" key="1">
    <source>
        <dbReference type="ARBA" id="ARBA00001917"/>
    </source>
</evidence>
<dbReference type="GO" id="GO:0046872">
    <property type="term" value="F:metal ion binding"/>
    <property type="evidence" value="ECO:0007669"/>
    <property type="project" value="UniProtKB-KW"/>
</dbReference>
<accession>W0RHS9</accession>
<dbReference type="InterPro" id="IPR036485">
    <property type="entry name" value="Glu_synth_asu_C_sf"/>
</dbReference>
<comment type="catalytic activity">
    <reaction evidence="18">
        <text>2 L-glutamate + NADP(+) = L-glutamine + 2-oxoglutarate + NADPH + H(+)</text>
        <dbReference type="Rhea" id="RHEA:15501"/>
        <dbReference type="ChEBI" id="CHEBI:15378"/>
        <dbReference type="ChEBI" id="CHEBI:16810"/>
        <dbReference type="ChEBI" id="CHEBI:29985"/>
        <dbReference type="ChEBI" id="CHEBI:57783"/>
        <dbReference type="ChEBI" id="CHEBI:58349"/>
        <dbReference type="ChEBI" id="CHEBI:58359"/>
        <dbReference type="EC" id="1.4.1.13"/>
    </reaction>
</comment>
<evidence type="ECO:0000256" key="3">
    <source>
        <dbReference type="ARBA" id="ARBA00001974"/>
    </source>
</evidence>
<dbReference type="OrthoDB" id="9758182at2"/>
<dbReference type="InterPro" id="IPR050711">
    <property type="entry name" value="ET-N_metabolism_enzyme"/>
</dbReference>
<dbReference type="GO" id="GO:0004355">
    <property type="term" value="F:glutamate synthase (NADPH) activity"/>
    <property type="evidence" value="ECO:0007669"/>
    <property type="project" value="UniProtKB-EC"/>
</dbReference>
<dbReference type="PATRIC" id="fig|861299.3.peg.2393"/>
<evidence type="ECO:0000256" key="15">
    <source>
        <dbReference type="ARBA" id="ARBA00023164"/>
    </source>
</evidence>
<dbReference type="InterPro" id="IPR006982">
    <property type="entry name" value="Glu_synth_centr_N"/>
</dbReference>
<reference evidence="23 24" key="1">
    <citation type="journal article" date="2014" name="Genome Announc.">
        <title>Genome Sequence and Methylome of Soil Bacterium Gemmatirosa kalamazoonensis KBS708T, a Member of the Rarely Cultivated Gemmatimonadetes Phylum.</title>
        <authorList>
            <person name="Debruyn J.M."/>
            <person name="Radosevich M."/>
            <person name="Wommack K.E."/>
            <person name="Polson S.W."/>
            <person name="Hauser L.J."/>
            <person name="Fawaz M.N."/>
            <person name="Korlach J."/>
            <person name="Tsai Y.C."/>
        </authorList>
    </citation>
    <scope>NUCLEOTIDE SEQUENCE [LARGE SCALE GENOMIC DNA]</scope>
    <source>
        <strain evidence="23 24">KBS708</strain>
    </source>
</reference>
<comment type="similarity">
    <text evidence="4">Belongs to the glutamate synthase family.</text>
</comment>
<evidence type="ECO:0000256" key="6">
    <source>
        <dbReference type="ARBA" id="ARBA00022605"/>
    </source>
</evidence>
<dbReference type="KEGG" id="gba:J421_2348"/>
<dbReference type="InterPro" id="IPR013785">
    <property type="entry name" value="Aldolase_TIM"/>
</dbReference>
<evidence type="ECO:0000256" key="2">
    <source>
        <dbReference type="ARBA" id="ARBA00001927"/>
    </source>
</evidence>
<dbReference type="NCBIfam" id="NF008730">
    <property type="entry name" value="PRK11750.1"/>
    <property type="match status" value="1"/>
</dbReference>
<dbReference type="InParanoid" id="W0RHS9"/>
<protein>
    <recommendedName>
        <fullName evidence="19">Glutamate synthase [NADPH] large chain</fullName>
        <ecNumber evidence="5">1.4.1.13</ecNumber>
    </recommendedName>
    <alternativeName>
        <fullName evidence="20">Glutamate synthase subunit alpha</fullName>
    </alternativeName>
</protein>
<dbReference type="Gene3D" id="3.20.20.70">
    <property type="entry name" value="Aldolase class I"/>
    <property type="match status" value="2"/>
</dbReference>
<feature type="compositionally biased region" description="Basic and acidic residues" evidence="21">
    <location>
        <begin position="1514"/>
        <end position="1529"/>
    </location>
</feature>
<feature type="region of interest" description="Disordered" evidence="21">
    <location>
        <begin position="1484"/>
        <end position="1556"/>
    </location>
</feature>
<dbReference type="FunFam" id="3.20.20.70:FF:000031">
    <property type="entry name" value="Glutamate synthase 1 [NADH]"/>
    <property type="match status" value="1"/>
</dbReference>
<evidence type="ECO:0000256" key="13">
    <source>
        <dbReference type="ARBA" id="ARBA00023004"/>
    </source>
</evidence>
<keyword evidence="16" id="KW-0003">3Fe-4S</keyword>
<comment type="cofactor">
    <cofactor evidence="1">
        <name>FMN</name>
        <dbReference type="ChEBI" id="CHEBI:58210"/>
    </cofactor>
</comment>
<keyword evidence="6" id="KW-0028">Amino-acid biosynthesis</keyword>
<keyword evidence="14" id="KW-0411">Iron-sulfur</keyword>
<evidence type="ECO:0000256" key="10">
    <source>
        <dbReference type="ARBA" id="ARBA00022827"/>
    </source>
</evidence>
<keyword evidence="8" id="KW-0288">FMN</keyword>
<evidence type="ECO:0000313" key="23">
    <source>
        <dbReference type="EMBL" id="AHG89885.1"/>
    </source>
</evidence>
<dbReference type="Pfam" id="PF04898">
    <property type="entry name" value="Glu_syn_central"/>
    <property type="match status" value="1"/>
</dbReference>
<dbReference type="PROSITE" id="PS51278">
    <property type="entry name" value="GATASE_TYPE_2"/>
    <property type="match status" value="1"/>
</dbReference>
<dbReference type="eggNOG" id="COG0069">
    <property type="taxonomic scope" value="Bacteria"/>
</dbReference>
<evidence type="ECO:0000256" key="9">
    <source>
        <dbReference type="ARBA" id="ARBA00022723"/>
    </source>
</evidence>
<evidence type="ECO:0000256" key="18">
    <source>
        <dbReference type="ARBA" id="ARBA00048151"/>
    </source>
</evidence>
<dbReference type="InterPro" id="IPR029055">
    <property type="entry name" value="Ntn_hydrolases_N"/>
</dbReference>
<dbReference type="InterPro" id="IPR017932">
    <property type="entry name" value="GATase_2_dom"/>
</dbReference>
<evidence type="ECO:0000256" key="19">
    <source>
        <dbReference type="ARBA" id="ARBA00072108"/>
    </source>
</evidence>
<dbReference type="HOGENOM" id="CLU_000422_8_2_0"/>
<dbReference type="GO" id="GO:0051538">
    <property type="term" value="F:3 iron, 4 sulfur cluster binding"/>
    <property type="evidence" value="ECO:0007669"/>
    <property type="project" value="UniProtKB-KW"/>
</dbReference>
<feature type="domain" description="Glutamine amidotransferase type-2" evidence="22">
    <location>
        <begin position="20"/>
        <end position="413"/>
    </location>
</feature>
<comment type="pathway">
    <text evidence="17">Amino-acid biosynthesis; L-glutamate biosynthesis via GLT pathway; L-glutamate from 2-oxoglutarate and L-glutamine (NADP(+) route): step 1/1.</text>
</comment>
<dbReference type="InterPro" id="IPR002932">
    <property type="entry name" value="Glu_synthdom"/>
</dbReference>
<dbReference type="Pfam" id="PF00310">
    <property type="entry name" value="GATase_2"/>
    <property type="match status" value="1"/>
</dbReference>
<keyword evidence="7" id="KW-0285">Flavoprotein</keyword>
<dbReference type="CDD" id="cd00713">
    <property type="entry name" value="GltS"/>
    <property type="match status" value="1"/>
</dbReference>
<evidence type="ECO:0000313" key="24">
    <source>
        <dbReference type="Proteomes" id="UP000019151"/>
    </source>
</evidence>
<dbReference type="Gene3D" id="2.160.20.60">
    <property type="entry name" value="Glutamate synthase, alpha subunit, C-terminal domain"/>
    <property type="match status" value="1"/>
</dbReference>
<evidence type="ECO:0000256" key="14">
    <source>
        <dbReference type="ARBA" id="ARBA00023014"/>
    </source>
</evidence>
<gene>
    <name evidence="23" type="ORF">J421_2348</name>
</gene>
<dbReference type="Proteomes" id="UP000019151">
    <property type="component" value="Chromosome"/>
</dbReference>
<evidence type="ECO:0000259" key="22">
    <source>
        <dbReference type="PROSITE" id="PS51278"/>
    </source>
</evidence>
<dbReference type="FunFam" id="3.20.20.70:FF:000061">
    <property type="entry name" value="Glutamate synthase large subunit"/>
    <property type="match status" value="1"/>
</dbReference>
<keyword evidence="9" id="KW-0479">Metal-binding</keyword>
<dbReference type="EMBL" id="CP007128">
    <property type="protein sequence ID" value="AHG89885.1"/>
    <property type="molecule type" value="Genomic_DNA"/>
</dbReference>
<evidence type="ECO:0000256" key="4">
    <source>
        <dbReference type="ARBA" id="ARBA00009716"/>
    </source>
</evidence>
<dbReference type="PANTHER" id="PTHR11938">
    <property type="entry name" value="FAD NADPH DEHYDROGENASE/OXIDOREDUCTASE"/>
    <property type="match status" value="1"/>
</dbReference>
<dbReference type="EC" id="1.4.1.13" evidence="5"/>
<comment type="cofactor">
    <cofactor evidence="3">
        <name>FAD</name>
        <dbReference type="ChEBI" id="CHEBI:57692"/>
    </cofactor>
</comment>
<dbReference type="CDD" id="cd02808">
    <property type="entry name" value="GltS_FMN"/>
    <property type="match status" value="1"/>
</dbReference>
<proteinExistence type="inferred from homology"/>
<feature type="compositionally biased region" description="Basic and acidic residues" evidence="21">
    <location>
        <begin position="1484"/>
        <end position="1505"/>
    </location>
</feature>
<keyword evidence="24" id="KW-1185">Reference proteome</keyword>
<dbReference type="STRING" id="861299.J421_2348"/>
<dbReference type="PANTHER" id="PTHR11938:SF133">
    <property type="entry name" value="GLUTAMATE SYNTHASE (NADH)"/>
    <property type="match status" value="1"/>
</dbReference>
<dbReference type="Gene3D" id="3.60.20.10">
    <property type="entry name" value="Glutamine Phosphoribosylpyrophosphate, subunit 1, domain 1"/>
    <property type="match status" value="1"/>
</dbReference>
<evidence type="ECO:0000256" key="21">
    <source>
        <dbReference type="SAM" id="MobiDB-lite"/>
    </source>
</evidence>
<evidence type="ECO:0000256" key="16">
    <source>
        <dbReference type="ARBA" id="ARBA00023291"/>
    </source>
</evidence>
<comment type="cofactor">
    <cofactor evidence="2">
        <name>[3Fe-4S] cluster</name>
        <dbReference type="ChEBI" id="CHEBI:21137"/>
    </cofactor>
</comment>
<keyword evidence="15" id="KW-0314">Glutamate biosynthesis</keyword>
<evidence type="ECO:0000256" key="5">
    <source>
        <dbReference type="ARBA" id="ARBA00012079"/>
    </source>
</evidence>
<dbReference type="SUPFAM" id="SSF56235">
    <property type="entry name" value="N-terminal nucleophile aminohydrolases (Ntn hydrolases)"/>
    <property type="match status" value="1"/>
</dbReference>
<evidence type="ECO:0000256" key="7">
    <source>
        <dbReference type="ARBA" id="ARBA00022630"/>
    </source>
</evidence>
<keyword evidence="13" id="KW-0408">Iron</keyword>
<name>W0RHS9_9BACT</name>
<evidence type="ECO:0000256" key="12">
    <source>
        <dbReference type="ARBA" id="ARBA00023002"/>
    </source>
</evidence>
<keyword evidence="12" id="KW-0560">Oxidoreductase</keyword>
<dbReference type="FunFam" id="2.160.20.60:FF:000001">
    <property type="entry name" value="Glutamate synthase, large subunit"/>
    <property type="match status" value="1"/>
</dbReference>
<evidence type="ECO:0000256" key="11">
    <source>
        <dbReference type="ARBA" id="ARBA00022962"/>
    </source>
</evidence>
<keyword evidence="10" id="KW-0274">FAD</keyword>
<dbReference type="GO" id="GO:0006537">
    <property type="term" value="P:glutamate biosynthetic process"/>
    <property type="evidence" value="ECO:0007669"/>
    <property type="project" value="UniProtKB-KW"/>
</dbReference>